<organism evidence="12">
    <name type="scientific">Melampsora larici-populina (strain 98AG31 / pathotype 3-4-7)</name>
    <name type="common">Poplar leaf rust fungus</name>
    <dbReference type="NCBI Taxonomy" id="747676"/>
    <lineage>
        <taxon>Eukaryota</taxon>
        <taxon>Fungi</taxon>
        <taxon>Dikarya</taxon>
        <taxon>Basidiomycota</taxon>
        <taxon>Pucciniomycotina</taxon>
        <taxon>Pucciniomycetes</taxon>
        <taxon>Pucciniales</taxon>
        <taxon>Melampsoraceae</taxon>
        <taxon>Melampsora</taxon>
    </lineage>
</organism>
<evidence type="ECO:0000256" key="4">
    <source>
        <dbReference type="ARBA" id="ARBA00022927"/>
    </source>
</evidence>
<dbReference type="SUPFAM" id="SSF58038">
    <property type="entry name" value="SNARE fusion complex"/>
    <property type="match status" value="1"/>
</dbReference>
<sequence>KSIESLESQNDHDFEGLSAKVKLLKEISINIGTEVKDSSKLMSKMNDSFFEATGLLSGTFKKMNKMSERQTGRWWYWMLFLIIVFWVFVLTWL</sequence>
<keyword evidence="4" id="KW-0653">Protein transport</keyword>
<keyword evidence="2" id="KW-0813">Transport</keyword>
<dbReference type="InterPro" id="IPR039899">
    <property type="entry name" value="BET1_SNARE"/>
</dbReference>
<evidence type="ECO:0000256" key="1">
    <source>
        <dbReference type="ARBA" id="ARBA00004394"/>
    </source>
</evidence>
<evidence type="ECO:0000256" key="3">
    <source>
        <dbReference type="ARBA" id="ARBA00022692"/>
    </source>
</evidence>
<evidence type="ECO:0000313" key="11">
    <source>
        <dbReference type="EMBL" id="EGG09424.1"/>
    </source>
</evidence>
<dbReference type="GO" id="GO:0000139">
    <property type="term" value="C:Golgi membrane"/>
    <property type="evidence" value="ECO:0007669"/>
    <property type="project" value="UniProtKB-SubCell"/>
</dbReference>
<comment type="subcellular location">
    <subcellularLocation>
        <location evidence="8">Endomembrane system</location>
        <topology evidence="8">Single-pass type IV membrane protein</topology>
    </subcellularLocation>
    <subcellularLocation>
        <location evidence="1">Golgi apparatus membrane</location>
    </subcellularLocation>
</comment>
<dbReference type="PROSITE" id="PS50192">
    <property type="entry name" value="T_SNARE"/>
    <property type="match status" value="1"/>
</dbReference>
<keyword evidence="12" id="KW-1185">Reference proteome</keyword>
<feature type="non-terminal residue" evidence="11">
    <location>
        <position position="1"/>
    </location>
</feature>
<name>F4RDM1_MELLP</name>
<evidence type="ECO:0000256" key="6">
    <source>
        <dbReference type="ARBA" id="ARBA00023034"/>
    </source>
</evidence>
<evidence type="ECO:0000256" key="8">
    <source>
        <dbReference type="ARBA" id="ARBA00046280"/>
    </source>
</evidence>
<dbReference type="Gene3D" id="1.20.5.110">
    <property type="match status" value="1"/>
</dbReference>
<dbReference type="STRING" id="747676.F4RDM1"/>
<dbReference type="GO" id="GO:0015031">
    <property type="term" value="P:protein transport"/>
    <property type="evidence" value="ECO:0007669"/>
    <property type="project" value="UniProtKB-KW"/>
</dbReference>
<dbReference type="CDD" id="cd15853">
    <property type="entry name" value="SNARE_Bet1"/>
    <property type="match status" value="1"/>
</dbReference>
<feature type="transmembrane region" description="Helical" evidence="9">
    <location>
        <begin position="74"/>
        <end position="92"/>
    </location>
</feature>
<evidence type="ECO:0000313" key="12">
    <source>
        <dbReference type="Proteomes" id="UP000001072"/>
    </source>
</evidence>
<dbReference type="VEuPathDB" id="FungiDB:MELLADRAFT_34393"/>
<evidence type="ECO:0000259" key="10">
    <source>
        <dbReference type="PROSITE" id="PS50192"/>
    </source>
</evidence>
<keyword evidence="7 9" id="KW-0472">Membrane</keyword>
<evidence type="ECO:0000256" key="2">
    <source>
        <dbReference type="ARBA" id="ARBA00022448"/>
    </source>
</evidence>
<feature type="domain" description="T-SNARE coiled-coil homology" evidence="10">
    <location>
        <begin position="4"/>
        <end position="66"/>
    </location>
</feature>
<protein>
    <recommendedName>
        <fullName evidence="10">t-SNARE coiled-coil homology domain-containing protein</fullName>
    </recommendedName>
</protein>
<gene>
    <name evidence="11" type="ORF">MELLADRAFT_34393</name>
</gene>
<reference evidence="12" key="1">
    <citation type="journal article" date="2011" name="Proc. Natl. Acad. Sci. U.S.A.">
        <title>Obligate biotrophy features unraveled by the genomic analysis of rust fungi.</title>
        <authorList>
            <person name="Duplessis S."/>
            <person name="Cuomo C.A."/>
            <person name="Lin Y.-C."/>
            <person name="Aerts A."/>
            <person name="Tisserant E."/>
            <person name="Veneault-Fourrey C."/>
            <person name="Joly D.L."/>
            <person name="Hacquard S."/>
            <person name="Amselem J."/>
            <person name="Cantarel B.L."/>
            <person name="Chiu R."/>
            <person name="Coutinho P.M."/>
            <person name="Feau N."/>
            <person name="Field M."/>
            <person name="Frey P."/>
            <person name="Gelhaye E."/>
            <person name="Goldberg J."/>
            <person name="Grabherr M.G."/>
            <person name="Kodira C.D."/>
            <person name="Kohler A."/>
            <person name="Kuees U."/>
            <person name="Lindquist E.A."/>
            <person name="Lucas S.M."/>
            <person name="Mago R."/>
            <person name="Mauceli E."/>
            <person name="Morin E."/>
            <person name="Murat C."/>
            <person name="Pangilinan J.L."/>
            <person name="Park R."/>
            <person name="Pearson M."/>
            <person name="Quesneville H."/>
            <person name="Rouhier N."/>
            <person name="Sakthikumar S."/>
            <person name="Salamov A.A."/>
            <person name="Schmutz J."/>
            <person name="Selles B."/>
            <person name="Shapiro H."/>
            <person name="Tanguay P."/>
            <person name="Tuskan G.A."/>
            <person name="Henrissat B."/>
            <person name="Van de Peer Y."/>
            <person name="Rouze P."/>
            <person name="Ellis J.G."/>
            <person name="Dodds P.N."/>
            <person name="Schein J.E."/>
            <person name="Zhong S."/>
            <person name="Hamelin R.C."/>
            <person name="Grigoriev I.V."/>
            <person name="Szabo L.J."/>
            <person name="Martin F."/>
        </authorList>
    </citation>
    <scope>NUCLEOTIDE SEQUENCE [LARGE SCALE GENOMIC DNA]</scope>
    <source>
        <strain evidence="12">98AG31 / pathotype 3-4-7</strain>
    </source>
</reference>
<dbReference type="InterPro" id="IPR000727">
    <property type="entry name" value="T_SNARE_dom"/>
</dbReference>
<dbReference type="FunCoup" id="F4RDM1">
    <property type="interactions" value="221"/>
</dbReference>
<proteinExistence type="predicted"/>
<dbReference type="RefSeq" id="XP_007407151.1">
    <property type="nucleotide sequence ID" value="XM_007407089.1"/>
</dbReference>
<dbReference type="AlphaFoldDB" id="F4RDM1"/>
<dbReference type="OrthoDB" id="261831at2759"/>
<accession>F4RDM1</accession>
<dbReference type="InParanoid" id="F4RDM1"/>
<keyword evidence="3 9" id="KW-0812">Transmembrane</keyword>
<evidence type="ECO:0000256" key="5">
    <source>
        <dbReference type="ARBA" id="ARBA00022989"/>
    </source>
</evidence>
<keyword evidence="5 9" id="KW-1133">Transmembrane helix</keyword>
<dbReference type="eggNOG" id="KOG3385">
    <property type="taxonomic scope" value="Eukaryota"/>
</dbReference>
<keyword evidence="6" id="KW-0333">Golgi apparatus</keyword>
<dbReference type="KEGG" id="mlr:MELLADRAFT_34393"/>
<dbReference type="EMBL" id="GL883097">
    <property type="protein sequence ID" value="EGG09424.1"/>
    <property type="molecule type" value="Genomic_DNA"/>
</dbReference>
<dbReference type="GeneID" id="18927383"/>
<evidence type="ECO:0000256" key="9">
    <source>
        <dbReference type="SAM" id="Phobius"/>
    </source>
</evidence>
<dbReference type="HOGENOM" id="CLU_086133_3_1_1"/>
<evidence type="ECO:0000256" key="7">
    <source>
        <dbReference type="ARBA" id="ARBA00023136"/>
    </source>
</evidence>
<dbReference type="Proteomes" id="UP000001072">
    <property type="component" value="Unassembled WGS sequence"/>
</dbReference>
<dbReference type="PANTHER" id="PTHR12791">
    <property type="entry name" value="GOLGI SNARE BET1-RELATED"/>
    <property type="match status" value="1"/>
</dbReference>